<feature type="signal peptide" evidence="1">
    <location>
        <begin position="1"/>
        <end position="27"/>
    </location>
</feature>
<dbReference type="EMBL" id="JAAGBB010000023">
    <property type="protein sequence ID" value="MBR0666514.1"/>
    <property type="molecule type" value="Genomic_DNA"/>
</dbReference>
<evidence type="ECO:0000313" key="2">
    <source>
        <dbReference type="EMBL" id="MBR0666514.1"/>
    </source>
</evidence>
<proteinExistence type="predicted"/>
<feature type="chain" id="PRO_5046386046" evidence="1">
    <location>
        <begin position="28"/>
        <end position="164"/>
    </location>
</feature>
<protein>
    <submittedName>
        <fullName evidence="2">Uncharacterized protein</fullName>
    </submittedName>
</protein>
<keyword evidence="3" id="KW-1185">Reference proteome</keyword>
<sequence length="164" mass="16308">MFIRHSARLAAALIAGATLAMGGPAFAARNAHETVTEVIPQAPGAATPVPAFPLWSADGAAPPAAAVPAAATPAAPQSLGASGAVAGLVRQADAALKARHTAAAGERLEQAETALLNARTDGLRGYRIQVQDISAARGALATGNLGAAQRDVAQLMQTLDHPAA</sequence>
<organism evidence="2 3">
    <name type="scientific">Plastoroseomonas hellenica</name>
    <dbReference type="NCBI Taxonomy" id="2687306"/>
    <lineage>
        <taxon>Bacteria</taxon>
        <taxon>Pseudomonadati</taxon>
        <taxon>Pseudomonadota</taxon>
        <taxon>Alphaproteobacteria</taxon>
        <taxon>Acetobacterales</taxon>
        <taxon>Acetobacteraceae</taxon>
        <taxon>Plastoroseomonas</taxon>
    </lineage>
</organism>
<accession>A0ABS5F1T1</accession>
<evidence type="ECO:0000313" key="3">
    <source>
        <dbReference type="Proteomes" id="UP001196870"/>
    </source>
</evidence>
<reference evidence="3" key="1">
    <citation type="journal article" date="2021" name="Syst. Appl. Microbiol.">
        <title>Roseomonas hellenica sp. nov., isolated from roots of wild-growing Alkanna tinctoria.</title>
        <authorList>
            <person name="Rat A."/>
            <person name="Naranjo H.D."/>
            <person name="Lebbe L."/>
            <person name="Cnockaert M."/>
            <person name="Krigas N."/>
            <person name="Grigoriadou K."/>
            <person name="Maloupa E."/>
            <person name="Willems A."/>
        </authorList>
    </citation>
    <scope>NUCLEOTIDE SEQUENCE [LARGE SCALE GENOMIC DNA]</scope>
    <source>
        <strain evidence="3">LMG 31523</strain>
    </source>
</reference>
<dbReference type="RefSeq" id="WP_211854187.1">
    <property type="nucleotide sequence ID" value="NZ_JAAGBB010000023.1"/>
</dbReference>
<comment type="caution">
    <text evidence="2">The sequence shown here is derived from an EMBL/GenBank/DDBJ whole genome shotgun (WGS) entry which is preliminary data.</text>
</comment>
<evidence type="ECO:0000256" key="1">
    <source>
        <dbReference type="SAM" id="SignalP"/>
    </source>
</evidence>
<gene>
    <name evidence="2" type="ORF">GXW71_19300</name>
</gene>
<dbReference type="Proteomes" id="UP001196870">
    <property type="component" value="Unassembled WGS sequence"/>
</dbReference>
<keyword evidence="1" id="KW-0732">Signal</keyword>
<name>A0ABS5F1T1_9PROT</name>